<dbReference type="OrthoDB" id="7613723at2759"/>
<accession>A0A8J5RE75</accession>
<dbReference type="AlphaFoldDB" id="A0A8J5RE75"/>
<reference evidence="1" key="2">
    <citation type="submission" date="2021-04" db="EMBL/GenBank/DDBJ databases">
        <title>Genome-wide patterns of bracovirus chromosomal integration into multiple host tissues during parasitism.</title>
        <authorList>
            <person name="Chebbi M.A.C."/>
        </authorList>
    </citation>
    <scope>NUCLEOTIDE SEQUENCE</scope>
    <source>
        <tissue evidence="1">Whole body</tissue>
    </source>
</reference>
<keyword evidence="2" id="KW-1185">Reference proteome</keyword>
<proteinExistence type="predicted"/>
<evidence type="ECO:0000313" key="2">
    <source>
        <dbReference type="Proteomes" id="UP000729913"/>
    </source>
</evidence>
<protein>
    <submittedName>
        <fullName evidence="1">Uncharacterized protein</fullName>
    </submittedName>
</protein>
<comment type="caution">
    <text evidence="1">The sequence shown here is derived from an EMBL/GenBank/DDBJ whole genome shotgun (WGS) entry which is preliminary data.</text>
</comment>
<evidence type="ECO:0000313" key="1">
    <source>
        <dbReference type="EMBL" id="KAG8039501.1"/>
    </source>
</evidence>
<reference evidence="1" key="1">
    <citation type="submission" date="2020-03" db="EMBL/GenBank/DDBJ databases">
        <authorList>
            <person name="Chebbi M.A."/>
            <person name="Drezen J.M."/>
        </authorList>
    </citation>
    <scope>NUCLEOTIDE SEQUENCE</scope>
    <source>
        <tissue evidence="1">Whole body</tissue>
    </source>
</reference>
<sequence length="107" mass="12853">QSNQPKIDPSQRFQTSECRFWDSDICETQIIEFYIKNVTLEDFGVYRCDLYRYPVLNSATVNLVPHDRKHLQLSMKVCKDSKPVRKYHSYTWDLEVDAYPLPVEFKW</sequence>
<dbReference type="Proteomes" id="UP000729913">
    <property type="component" value="Unassembled WGS sequence"/>
</dbReference>
<dbReference type="EMBL" id="JAAOIC020000035">
    <property type="protein sequence ID" value="KAG8039501.1"/>
    <property type="molecule type" value="Genomic_DNA"/>
</dbReference>
<organism evidence="1 2">
    <name type="scientific">Cotesia typhae</name>
    <dbReference type="NCBI Taxonomy" id="2053667"/>
    <lineage>
        <taxon>Eukaryota</taxon>
        <taxon>Metazoa</taxon>
        <taxon>Ecdysozoa</taxon>
        <taxon>Arthropoda</taxon>
        <taxon>Hexapoda</taxon>
        <taxon>Insecta</taxon>
        <taxon>Pterygota</taxon>
        <taxon>Neoptera</taxon>
        <taxon>Endopterygota</taxon>
        <taxon>Hymenoptera</taxon>
        <taxon>Apocrita</taxon>
        <taxon>Ichneumonoidea</taxon>
        <taxon>Braconidae</taxon>
        <taxon>Microgastrinae</taxon>
        <taxon>Cotesia</taxon>
    </lineage>
</organism>
<name>A0A8J5RE75_9HYME</name>
<gene>
    <name evidence="1" type="ORF">G9C98_008144</name>
</gene>
<feature type="non-terminal residue" evidence="1">
    <location>
        <position position="1"/>
    </location>
</feature>